<evidence type="ECO:0000256" key="2">
    <source>
        <dbReference type="SAM" id="Phobius"/>
    </source>
</evidence>
<proteinExistence type="predicted"/>
<evidence type="ECO:0000313" key="3">
    <source>
        <dbReference type="EMBL" id="GAA0653467.1"/>
    </source>
</evidence>
<feature type="transmembrane region" description="Helical" evidence="2">
    <location>
        <begin position="12"/>
        <end position="36"/>
    </location>
</feature>
<dbReference type="AlphaFoldDB" id="A0AAV3T158"/>
<evidence type="ECO:0000256" key="1">
    <source>
        <dbReference type="SAM" id="Coils"/>
    </source>
</evidence>
<feature type="coiled-coil region" evidence="1">
    <location>
        <begin position="104"/>
        <end position="131"/>
    </location>
</feature>
<reference evidence="3 4" key="1">
    <citation type="journal article" date="2019" name="Int. J. Syst. Evol. Microbiol.">
        <title>The Global Catalogue of Microorganisms (GCM) 10K type strain sequencing project: providing services to taxonomists for standard genome sequencing and annotation.</title>
        <authorList>
            <consortium name="The Broad Institute Genomics Platform"/>
            <consortium name="The Broad Institute Genome Sequencing Center for Infectious Disease"/>
            <person name="Wu L."/>
            <person name="Ma J."/>
        </authorList>
    </citation>
    <scope>NUCLEOTIDE SEQUENCE [LARGE SCALE GENOMIC DNA]</scope>
    <source>
        <strain evidence="3 4">JCM 16327</strain>
    </source>
</reference>
<dbReference type="EMBL" id="BAAADU010000002">
    <property type="protein sequence ID" value="GAA0653467.1"/>
    <property type="molecule type" value="Genomic_DNA"/>
</dbReference>
<name>A0AAV3T158_9EURY</name>
<gene>
    <name evidence="3" type="ORF">GCM10009019_16030</name>
</gene>
<evidence type="ECO:0000313" key="4">
    <source>
        <dbReference type="Proteomes" id="UP001500194"/>
    </source>
</evidence>
<accession>A0AAV3T158</accession>
<evidence type="ECO:0008006" key="5">
    <source>
        <dbReference type="Google" id="ProtNLM"/>
    </source>
</evidence>
<dbReference type="Proteomes" id="UP001500194">
    <property type="component" value="Unassembled WGS sequence"/>
</dbReference>
<protein>
    <recommendedName>
        <fullName evidence="5">DUF3198 domain-containing protein</fullName>
    </recommendedName>
</protein>
<organism evidence="3 4">
    <name type="scientific">Salarchaeum japonicum</name>
    <dbReference type="NCBI Taxonomy" id="555573"/>
    <lineage>
        <taxon>Archaea</taxon>
        <taxon>Methanobacteriati</taxon>
        <taxon>Methanobacteriota</taxon>
        <taxon>Stenosarchaea group</taxon>
        <taxon>Halobacteria</taxon>
        <taxon>Halobacteriales</taxon>
        <taxon>Halobacteriaceae</taxon>
    </lineage>
</organism>
<sequence length="135" mass="14807">MDAKRAFVWAGKYFALTSLFAVVGFALIAVGGYYGLQEGFAAYESTESYTSSLAAGAPGFVVALVGLVVYRLGKAWAFFKTLTAATEEEVGETFDTEHVKSDIVAVLDDRLSDMQHDLQSVNRELRDLKTEDDEF</sequence>
<keyword evidence="4" id="KW-1185">Reference proteome</keyword>
<dbReference type="GeneID" id="68573721"/>
<feature type="transmembrane region" description="Helical" evidence="2">
    <location>
        <begin position="48"/>
        <end position="70"/>
    </location>
</feature>
<dbReference type="RefSeq" id="WP_227260715.1">
    <property type="nucleotide sequence ID" value="NZ_BAAADU010000002.1"/>
</dbReference>
<keyword evidence="2" id="KW-0472">Membrane</keyword>
<comment type="caution">
    <text evidence="3">The sequence shown here is derived from an EMBL/GenBank/DDBJ whole genome shotgun (WGS) entry which is preliminary data.</text>
</comment>
<keyword evidence="2" id="KW-0812">Transmembrane</keyword>
<keyword evidence="1" id="KW-0175">Coiled coil</keyword>
<keyword evidence="2" id="KW-1133">Transmembrane helix</keyword>